<proteinExistence type="predicted"/>
<dbReference type="EMBL" id="ATMH01012410">
    <property type="protein sequence ID" value="EPY15204.1"/>
    <property type="molecule type" value="Genomic_DNA"/>
</dbReference>
<reference evidence="2 3" key="1">
    <citation type="journal article" date="2013" name="PLoS ONE">
        <title>Predicting the Proteins of Angomonas deanei, Strigomonas culicis and Their Respective Endosymbionts Reveals New Aspects of the Trypanosomatidae Family.</title>
        <authorList>
            <person name="Motta M.C."/>
            <person name="Martins A.C."/>
            <person name="de Souza S.S."/>
            <person name="Catta-Preta C.M."/>
            <person name="Silva R."/>
            <person name="Klein C.C."/>
            <person name="de Almeida L.G."/>
            <person name="de Lima Cunha O."/>
            <person name="Ciapina L.P."/>
            <person name="Brocchi M."/>
            <person name="Colabardini A.C."/>
            <person name="de Araujo Lima B."/>
            <person name="Machado C.R."/>
            <person name="de Almeida Soares C.M."/>
            <person name="Probst C.M."/>
            <person name="de Menezes C.B."/>
            <person name="Thompson C.E."/>
            <person name="Bartholomeu D.C."/>
            <person name="Gradia D.F."/>
            <person name="Pavoni D.P."/>
            <person name="Grisard E.C."/>
            <person name="Fantinatti-Garboggini F."/>
            <person name="Marchini F.K."/>
            <person name="Rodrigues-Luiz G.F."/>
            <person name="Wagner G."/>
            <person name="Goldman G.H."/>
            <person name="Fietto J.L."/>
            <person name="Elias M.C."/>
            <person name="Goldman M.H."/>
            <person name="Sagot M.F."/>
            <person name="Pereira M."/>
            <person name="Stoco P.H."/>
            <person name="de Mendonca-Neto R.P."/>
            <person name="Teixeira S.M."/>
            <person name="Maciel T.E."/>
            <person name="de Oliveira Mendes T.A."/>
            <person name="Urmenyi T.P."/>
            <person name="de Souza W."/>
            <person name="Schenkman S."/>
            <person name="de Vasconcelos A.T."/>
        </authorList>
    </citation>
    <scope>NUCLEOTIDE SEQUENCE [LARGE SCALE GENOMIC DNA]</scope>
</reference>
<sequence>MVSSYVKSHSTGKDSSATVVQQLLNGADTQQTIAVHTPLLLVAFHAYSKDLYGCASMERDDLLCMLRDAMLTSTEISQYLIYELFQHFCVVRKMTEEAAATSRRELDARPRDGHTRRANRSVKIMTSGPGSSMGSEVASRKPDVHVLLFDGFIRFLCVLCSFKQPNPLIPFGKRLRVFLRRSLLRPLALKVDQIAPLLNASRSTTKEDGTEGKGGDM</sequence>
<dbReference type="Proteomes" id="UP000015354">
    <property type="component" value="Unassembled WGS sequence"/>
</dbReference>
<feature type="region of interest" description="Disordered" evidence="1">
    <location>
        <begin position="101"/>
        <end position="137"/>
    </location>
</feature>
<evidence type="ECO:0000313" key="2">
    <source>
        <dbReference type="EMBL" id="EPY15204.1"/>
    </source>
</evidence>
<keyword evidence="3" id="KW-1185">Reference proteome</keyword>
<dbReference type="OrthoDB" id="273630at2759"/>
<dbReference type="AlphaFoldDB" id="S9TE22"/>
<evidence type="ECO:0000313" key="3">
    <source>
        <dbReference type="Proteomes" id="UP000015354"/>
    </source>
</evidence>
<comment type="caution">
    <text evidence="2">The sequence shown here is derived from an EMBL/GenBank/DDBJ whole genome shotgun (WGS) entry which is preliminary data.</text>
</comment>
<accession>S9TE22</accession>
<feature type="compositionally biased region" description="Basic and acidic residues" evidence="1">
    <location>
        <begin position="102"/>
        <end position="115"/>
    </location>
</feature>
<evidence type="ECO:0000256" key="1">
    <source>
        <dbReference type="SAM" id="MobiDB-lite"/>
    </source>
</evidence>
<organism evidence="2 3">
    <name type="scientific">Strigomonas culicis</name>
    <dbReference type="NCBI Taxonomy" id="28005"/>
    <lineage>
        <taxon>Eukaryota</taxon>
        <taxon>Discoba</taxon>
        <taxon>Euglenozoa</taxon>
        <taxon>Kinetoplastea</taxon>
        <taxon>Metakinetoplastina</taxon>
        <taxon>Trypanosomatida</taxon>
        <taxon>Trypanosomatidae</taxon>
        <taxon>Strigomonadinae</taxon>
        <taxon>Strigomonas</taxon>
    </lineage>
</organism>
<gene>
    <name evidence="2" type="ORF">STCU_12250</name>
</gene>
<name>S9TE22_9TRYP</name>
<protein>
    <submittedName>
        <fullName evidence="2">Uncharacterized protein</fullName>
    </submittedName>
</protein>